<keyword evidence="5" id="KW-1185">Reference proteome</keyword>
<dbReference type="Proteomes" id="UP001307608">
    <property type="component" value="Chromosome"/>
</dbReference>
<name>A0ABM8FF32_9GAMM</name>
<dbReference type="InterPro" id="IPR001173">
    <property type="entry name" value="Glyco_trans_2-like"/>
</dbReference>
<reference evidence="4 5" key="1">
    <citation type="submission" date="2023-01" db="EMBL/GenBank/DDBJ databases">
        <title>Complete genome sequence of Marinomonas pontica strain 200518_36.</title>
        <authorList>
            <person name="Ueki S."/>
            <person name="Gajardo G."/>
            <person name="Maruyama F."/>
        </authorList>
    </citation>
    <scope>NUCLEOTIDE SEQUENCE [LARGE SCALE GENOMIC DNA]</scope>
    <source>
        <strain evidence="4 5">200518_36</strain>
    </source>
</reference>
<dbReference type="RefSeq" id="WP_338268400.1">
    <property type="nucleotide sequence ID" value="NZ_AP027271.1"/>
</dbReference>
<dbReference type="InterPro" id="IPR050834">
    <property type="entry name" value="Glycosyltransf_2"/>
</dbReference>
<dbReference type="PANTHER" id="PTHR43685">
    <property type="entry name" value="GLYCOSYLTRANSFERASE"/>
    <property type="match status" value="1"/>
</dbReference>
<evidence type="ECO:0000256" key="1">
    <source>
        <dbReference type="ARBA" id="ARBA00022679"/>
    </source>
</evidence>
<accession>A0ABM8FF32</accession>
<evidence type="ECO:0000259" key="3">
    <source>
        <dbReference type="Pfam" id="PF02709"/>
    </source>
</evidence>
<dbReference type="InterPro" id="IPR029044">
    <property type="entry name" value="Nucleotide-diphossugar_trans"/>
</dbReference>
<evidence type="ECO:0008006" key="6">
    <source>
        <dbReference type="Google" id="ProtNLM"/>
    </source>
</evidence>
<dbReference type="InterPro" id="IPR027791">
    <property type="entry name" value="Galactosyl_T_C"/>
</dbReference>
<evidence type="ECO:0000313" key="5">
    <source>
        <dbReference type="Proteomes" id="UP001307608"/>
    </source>
</evidence>
<feature type="domain" description="Galactosyltransferase C-terminal" evidence="3">
    <location>
        <begin position="184"/>
        <end position="235"/>
    </location>
</feature>
<dbReference type="Pfam" id="PF02709">
    <property type="entry name" value="Glyco_transf_7C"/>
    <property type="match status" value="1"/>
</dbReference>
<organism evidence="4 5">
    <name type="scientific">Marinomonas pontica</name>
    <dbReference type="NCBI Taxonomy" id="264739"/>
    <lineage>
        <taxon>Bacteria</taxon>
        <taxon>Pseudomonadati</taxon>
        <taxon>Pseudomonadota</taxon>
        <taxon>Gammaproteobacteria</taxon>
        <taxon>Oceanospirillales</taxon>
        <taxon>Oceanospirillaceae</taxon>
        <taxon>Marinomonas</taxon>
    </lineage>
</organism>
<sequence length="275" mass="31730">MKTSIVFTTYNSPAWLEKVLWGFFEQTAKDFEIVIADDGSREDTRELIDRMKKETTIPIKHVWQEDDGFQKCRILNKAILASEGEYLIFTDGDCIPRKDFIEQHLRLSERNTYLSGGYFKLPMDISKAITREDIVSQKAFDVSWLVSMGLKKTHKTMKLTARGAWADFLNKISPARPTWNGHSASCYKEHILAVNGFEETMQYGGQDCEFGDRLVNYGLKAKRIRYSAVCIHLDHKRGYITPEMLANSRSIREDTKKNKVIKARVGIDKHLRNHS</sequence>
<protein>
    <recommendedName>
        <fullName evidence="6">Glycosyltransferase</fullName>
    </recommendedName>
</protein>
<evidence type="ECO:0000259" key="2">
    <source>
        <dbReference type="Pfam" id="PF00535"/>
    </source>
</evidence>
<dbReference type="SUPFAM" id="SSF53448">
    <property type="entry name" value="Nucleotide-diphospho-sugar transferases"/>
    <property type="match status" value="1"/>
</dbReference>
<gene>
    <name evidence="4" type="ORF">MACH16_24320</name>
</gene>
<evidence type="ECO:0000313" key="4">
    <source>
        <dbReference type="EMBL" id="BDX03684.1"/>
    </source>
</evidence>
<dbReference type="CDD" id="cd06420">
    <property type="entry name" value="GT2_Chondriotin_Pol_N"/>
    <property type="match status" value="1"/>
</dbReference>
<feature type="domain" description="Glycosyltransferase 2-like" evidence="2">
    <location>
        <begin position="4"/>
        <end position="113"/>
    </location>
</feature>
<dbReference type="Gene3D" id="3.90.550.10">
    <property type="entry name" value="Spore Coat Polysaccharide Biosynthesis Protein SpsA, Chain A"/>
    <property type="match status" value="1"/>
</dbReference>
<dbReference type="PANTHER" id="PTHR43685:SF3">
    <property type="entry name" value="SLR2126 PROTEIN"/>
    <property type="match status" value="1"/>
</dbReference>
<proteinExistence type="predicted"/>
<dbReference type="Pfam" id="PF00535">
    <property type="entry name" value="Glycos_transf_2"/>
    <property type="match status" value="1"/>
</dbReference>
<keyword evidence="1" id="KW-0808">Transferase</keyword>
<dbReference type="EMBL" id="AP027271">
    <property type="protein sequence ID" value="BDX03684.1"/>
    <property type="molecule type" value="Genomic_DNA"/>
</dbReference>